<sequence>MRVTIINRHMSQNVGGSEIQCDLLARGLVERGHAVTYVAPVKQSIDVATPYGLRPVQEPSKILGAVLESQPEVVYWRYNLNHFRAVAKGLGRAGIPMVFAVSHINDVMPWVWHRPSKGVVPKLRQLVRRRWNRGGFRHVHALTTNNRDQLGLSPVADAHYVPNGMSAEAEPFEWPRPYVAWVANIKPAKRPELFVEAARALADHGIDALMVGHIQSDDYGWLTDPDYVPPNFHYLGPRTPTEVNGLLAGSRLHVHTCQPEGFPNVFIQAWMQGRPSVSLEFDPCGYIVEEGLGAVADGEVDTFVGQVADWATRPDHCNAVGQRARAFARDTFSVDAMVQRVERILASVAPAHSNSRDR</sequence>
<dbReference type="SUPFAM" id="SSF53756">
    <property type="entry name" value="UDP-Glycosyltransferase/glycogen phosphorylase"/>
    <property type="match status" value="1"/>
</dbReference>
<gene>
    <name evidence="1" type="ORF">HH1059_04140</name>
</gene>
<evidence type="ECO:0000313" key="1">
    <source>
        <dbReference type="EMBL" id="BAU57087.2"/>
    </source>
</evidence>
<accession>A0A110B575</accession>
<dbReference type="KEGG" id="hhk:HH1059_04140"/>
<dbReference type="CDD" id="cd03801">
    <property type="entry name" value="GT4_PimA-like"/>
    <property type="match status" value="1"/>
</dbReference>
<dbReference type="AlphaFoldDB" id="A0A110B575"/>
<dbReference type="OrthoDB" id="9775208at2"/>
<dbReference type="PANTHER" id="PTHR12526">
    <property type="entry name" value="GLYCOSYLTRANSFERASE"/>
    <property type="match status" value="1"/>
</dbReference>
<evidence type="ECO:0000313" key="2">
    <source>
        <dbReference type="Proteomes" id="UP000218890"/>
    </source>
</evidence>
<organism evidence="1 2">
    <name type="scientific">Halorhodospira halochloris</name>
    <name type="common">Ectothiorhodospira halochloris</name>
    <dbReference type="NCBI Taxonomy" id="1052"/>
    <lineage>
        <taxon>Bacteria</taxon>
        <taxon>Pseudomonadati</taxon>
        <taxon>Pseudomonadota</taxon>
        <taxon>Gammaproteobacteria</taxon>
        <taxon>Chromatiales</taxon>
        <taxon>Ectothiorhodospiraceae</taxon>
        <taxon>Halorhodospira</taxon>
    </lineage>
</organism>
<evidence type="ECO:0008006" key="3">
    <source>
        <dbReference type="Google" id="ProtNLM"/>
    </source>
</evidence>
<keyword evidence="2" id="KW-1185">Reference proteome</keyword>
<reference evidence="1" key="1">
    <citation type="submission" date="2016-02" db="EMBL/GenBank/DDBJ databases">
        <title>Halorhodospira halochloris DSM-1059 complete genome, version 2.</title>
        <authorList>
            <person name="Tsukatani Y."/>
        </authorList>
    </citation>
    <scope>NUCLEOTIDE SEQUENCE</scope>
    <source>
        <strain evidence="1">DSM 1059</strain>
    </source>
</reference>
<protein>
    <recommendedName>
        <fullName evidence="3">Glycosyltransferase</fullName>
    </recommendedName>
</protein>
<dbReference type="Proteomes" id="UP000218890">
    <property type="component" value="Chromosome"/>
</dbReference>
<dbReference type="EMBL" id="AP017372">
    <property type="protein sequence ID" value="BAU57087.2"/>
    <property type="molecule type" value="Genomic_DNA"/>
</dbReference>
<name>A0A110B575_HALHR</name>
<dbReference type="Gene3D" id="3.40.50.2000">
    <property type="entry name" value="Glycogen Phosphorylase B"/>
    <property type="match status" value="2"/>
</dbReference>
<proteinExistence type="predicted"/>
<dbReference type="Pfam" id="PF13692">
    <property type="entry name" value="Glyco_trans_1_4"/>
    <property type="match status" value="1"/>
</dbReference>